<gene>
    <name evidence="10" type="ORF">A2160_02935</name>
</gene>
<feature type="transmembrane region" description="Helical" evidence="8">
    <location>
        <begin position="271"/>
        <end position="293"/>
    </location>
</feature>
<protein>
    <recommendedName>
        <fullName evidence="9">Glycosyltransferase RgtA/B/C/D-like domain-containing protein</fullName>
    </recommendedName>
</protein>
<organism evidence="10 11">
    <name type="scientific">Candidatus Beckwithbacteria bacterium RBG_13_42_9</name>
    <dbReference type="NCBI Taxonomy" id="1797457"/>
    <lineage>
        <taxon>Bacteria</taxon>
        <taxon>Candidatus Beckwithiibacteriota</taxon>
    </lineage>
</organism>
<evidence type="ECO:0000256" key="4">
    <source>
        <dbReference type="ARBA" id="ARBA00022679"/>
    </source>
</evidence>
<evidence type="ECO:0000313" key="11">
    <source>
        <dbReference type="Proteomes" id="UP000177006"/>
    </source>
</evidence>
<dbReference type="EMBL" id="MEZK01000010">
    <property type="protein sequence ID" value="OGD63405.1"/>
    <property type="molecule type" value="Genomic_DNA"/>
</dbReference>
<name>A0A1F5E7R0_9BACT</name>
<feature type="transmembrane region" description="Helical" evidence="8">
    <location>
        <begin position="116"/>
        <end position="133"/>
    </location>
</feature>
<feature type="transmembrane region" description="Helical" evidence="8">
    <location>
        <begin position="358"/>
        <end position="376"/>
    </location>
</feature>
<dbReference type="GO" id="GO:0016763">
    <property type="term" value="F:pentosyltransferase activity"/>
    <property type="evidence" value="ECO:0007669"/>
    <property type="project" value="TreeGrafter"/>
</dbReference>
<dbReference type="STRING" id="1797457.A2160_02935"/>
<feature type="transmembrane region" description="Helical" evidence="8">
    <location>
        <begin position="209"/>
        <end position="227"/>
    </location>
</feature>
<evidence type="ECO:0000256" key="5">
    <source>
        <dbReference type="ARBA" id="ARBA00022692"/>
    </source>
</evidence>
<keyword evidence="7 8" id="KW-0472">Membrane</keyword>
<evidence type="ECO:0000256" key="8">
    <source>
        <dbReference type="SAM" id="Phobius"/>
    </source>
</evidence>
<proteinExistence type="predicted"/>
<keyword evidence="2" id="KW-1003">Cell membrane</keyword>
<dbReference type="GO" id="GO:0005886">
    <property type="term" value="C:plasma membrane"/>
    <property type="evidence" value="ECO:0007669"/>
    <property type="project" value="UniProtKB-SubCell"/>
</dbReference>
<dbReference type="AlphaFoldDB" id="A0A1F5E7R0"/>
<keyword evidence="4" id="KW-0808">Transferase</keyword>
<comment type="caution">
    <text evidence="10">The sequence shown here is derived from an EMBL/GenBank/DDBJ whole genome shotgun (WGS) entry which is preliminary data.</text>
</comment>
<feature type="transmembrane region" description="Helical" evidence="8">
    <location>
        <begin position="332"/>
        <end position="352"/>
    </location>
</feature>
<feature type="transmembrane region" description="Helical" evidence="8">
    <location>
        <begin position="388"/>
        <end position="411"/>
    </location>
</feature>
<comment type="subcellular location">
    <subcellularLocation>
        <location evidence="1">Cell membrane</location>
        <topology evidence="1">Multi-pass membrane protein</topology>
    </subcellularLocation>
</comment>
<evidence type="ECO:0000256" key="7">
    <source>
        <dbReference type="ARBA" id="ARBA00023136"/>
    </source>
</evidence>
<sequence>MNLKDLILLSLVILLAIVLRFYHLSSNPPAPYWEEAALGYDAYSILKTGKDFHGQSFPLVAFESFGDWKPSLYFYASVFPIKFFGLDVFSVRFASALAGVLTVLLIYLIVKTLLNYQTALLSALLLTISPWHLQLSRVGFETNLGLFLVVLGFYFFLNGLKKGWWLILASLSWGLSIYAYHALRVFIPLMGLTLGIYYLRQLWLKKTWMISGIILFFILIFPVINVLNQPQIQQRFAETSAFTTLEPILTSNRLIAEDGEGKLAKLIHHRFWQYLNIFTNNYVSHFSFDYLFLKGDSNPRHSVQLVGNLYLVQLPFLILGIYYLFSKKRWRLLPLLFWLILAPIPAAITTAVPHALRSLPMVIPLIILSAYGLVELTAAMKKSFPKKFILLYCSIALLLLILLAEFSRYLFIYYVDYPRDNSQYWQYGYREMINYVTDHQGNYAHIYITRELGRPSIYYWFYNQTDPRQVQAVSKVVPKDQGEYLAFDKIDFSLPEGDKLQKPALVVMSQEEAKFGTPLKKINYLNGERAFTIYELK</sequence>
<evidence type="ECO:0000256" key="1">
    <source>
        <dbReference type="ARBA" id="ARBA00004651"/>
    </source>
</evidence>
<evidence type="ECO:0000256" key="2">
    <source>
        <dbReference type="ARBA" id="ARBA00022475"/>
    </source>
</evidence>
<feature type="transmembrane region" description="Helical" evidence="8">
    <location>
        <begin position="305"/>
        <end position="325"/>
    </location>
</feature>
<dbReference type="PANTHER" id="PTHR33908:SF11">
    <property type="entry name" value="MEMBRANE PROTEIN"/>
    <property type="match status" value="1"/>
</dbReference>
<dbReference type="Pfam" id="PF13231">
    <property type="entry name" value="PMT_2"/>
    <property type="match status" value="1"/>
</dbReference>
<dbReference type="PANTHER" id="PTHR33908">
    <property type="entry name" value="MANNOSYLTRANSFERASE YKCB-RELATED"/>
    <property type="match status" value="1"/>
</dbReference>
<dbReference type="InterPro" id="IPR038731">
    <property type="entry name" value="RgtA/B/C-like"/>
</dbReference>
<feature type="domain" description="Glycosyltransferase RgtA/B/C/D-like" evidence="9">
    <location>
        <begin position="70"/>
        <end position="224"/>
    </location>
</feature>
<feature type="transmembrane region" description="Helical" evidence="8">
    <location>
        <begin position="89"/>
        <end position="110"/>
    </location>
</feature>
<reference evidence="10 11" key="1">
    <citation type="journal article" date="2016" name="Nat. Commun.">
        <title>Thousands of microbial genomes shed light on interconnected biogeochemical processes in an aquifer system.</title>
        <authorList>
            <person name="Anantharaman K."/>
            <person name="Brown C.T."/>
            <person name="Hug L.A."/>
            <person name="Sharon I."/>
            <person name="Castelle C.J."/>
            <person name="Probst A.J."/>
            <person name="Thomas B.C."/>
            <person name="Singh A."/>
            <person name="Wilkins M.J."/>
            <person name="Karaoz U."/>
            <person name="Brodie E.L."/>
            <person name="Williams K.H."/>
            <person name="Hubbard S.S."/>
            <person name="Banfield J.F."/>
        </authorList>
    </citation>
    <scope>NUCLEOTIDE SEQUENCE [LARGE SCALE GENOMIC DNA]</scope>
</reference>
<dbReference type="InterPro" id="IPR050297">
    <property type="entry name" value="LipidA_mod_glycosyltrf_83"/>
</dbReference>
<accession>A0A1F5E7R0</accession>
<evidence type="ECO:0000313" key="10">
    <source>
        <dbReference type="EMBL" id="OGD63405.1"/>
    </source>
</evidence>
<feature type="transmembrane region" description="Helical" evidence="8">
    <location>
        <begin position="163"/>
        <end position="180"/>
    </location>
</feature>
<feature type="transmembrane region" description="Helical" evidence="8">
    <location>
        <begin position="6"/>
        <end position="22"/>
    </location>
</feature>
<evidence type="ECO:0000256" key="3">
    <source>
        <dbReference type="ARBA" id="ARBA00022676"/>
    </source>
</evidence>
<evidence type="ECO:0000256" key="6">
    <source>
        <dbReference type="ARBA" id="ARBA00022989"/>
    </source>
</evidence>
<keyword evidence="5 8" id="KW-0812">Transmembrane</keyword>
<feature type="transmembrane region" description="Helical" evidence="8">
    <location>
        <begin position="140"/>
        <end position="157"/>
    </location>
</feature>
<keyword evidence="3" id="KW-0328">Glycosyltransferase</keyword>
<dbReference type="GO" id="GO:0009103">
    <property type="term" value="P:lipopolysaccharide biosynthetic process"/>
    <property type="evidence" value="ECO:0007669"/>
    <property type="project" value="UniProtKB-ARBA"/>
</dbReference>
<keyword evidence="6 8" id="KW-1133">Transmembrane helix</keyword>
<evidence type="ECO:0000259" key="9">
    <source>
        <dbReference type="Pfam" id="PF13231"/>
    </source>
</evidence>
<dbReference type="Proteomes" id="UP000177006">
    <property type="component" value="Unassembled WGS sequence"/>
</dbReference>